<dbReference type="EMBL" id="AUSV01000044">
    <property type="protein sequence ID" value="ESP92738.1"/>
    <property type="molecule type" value="Genomic_DNA"/>
</dbReference>
<feature type="transmembrane region" description="Helical" evidence="1">
    <location>
        <begin position="39"/>
        <end position="57"/>
    </location>
</feature>
<evidence type="ECO:0008006" key="4">
    <source>
        <dbReference type="Google" id="ProtNLM"/>
    </source>
</evidence>
<protein>
    <recommendedName>
        <fullName evidence="4">Membrane protein (DUF2306)</fullName>
    </recommendedName>
</protein>
<evidence type="ECO:0000313" key="3">
    <source>
        <dbReference type="Proteomes" id="UP000017820"/>
    </source>
</evidence>
<name>V4HSG7_PSEL2</name>
<feature type="transmembrane region" description="Helical" evidence="1">
    <location>
        <begin position="164"/>
        <end position="181"/>
    </location>
</feature>
<feature type="transmembrane region" description="Helical" evidence="1">
    <location>
        <begin position="132"/>
        <end position="152"/>
    </location>
</feature>
<reference evidence="2 3" key="1">
    <citation type="submission" date="2013-07" db="EMBL/GenBank/DDBJ databases">
        <title>Draft genome sequence of Pseudoalteromonas luteoviolacea 2ta16.</title>
        <authorList>
            <person name="Allen E.E."/>
            <person name="Azam F."/>
            <person name="Podell S."/>
        </authorList>
    </citation>
    <scope>NUCLEOTIDE SEQUENCE [LARGE SCALE GENOMIC DNA]</scope>
    <source>
        <strain evidence="2 3">2ta16</strain>
    </source>
</reference>
<sequence length="224" mass="25610">MSLTVGMVGHMVFGGAGLIAGFSAFIAKKGSLNHIFIGRIYVIAMILMAVTGFYYAYIRAVHISMFAAVLTAYLVATSWLYVQKKIKYRIITRYLPIFLGLPVFVYASYLSYLAMNGITDDFGHFQIPAIKYYEFALVTLIAFGYDLLFGLGKAHSFKQRMSQHIWRMAFTLYIACSAFFEGQAKLFPENLQYSVWLSLPEKLVLGLMVYWLFKGKIKKLWHKF</sequence>
<keyword evidence="1" id="KW-0812">Transmembrane</keyword>
<feature type="transmembrane region" description="Helical" evidence="1">
    <location>
        <begin position="193"/>
        <end position="213"/>
    </location>
</feature>
<dbReference type="GeneID" id="29922334"/>
<comment type="caution">
    <text evidence="2">The sequence shown here is derived from an EMBL/GenBank/DDBJ whole genome shotgun (WGS) entry which is preliminary data.</text>
</comment>
<feature type="transmembrane region" description="Helical" evidence="1">
    <location>
        <begin position="6"/>
        <end position="27"/>
    </location>
</feature>
<proteinExistence type="predicted"/>
<keyword evidence="1" id="KW-1133">Transmembrane helix</keyword>
<gene>
    <name evidence="2" type="ORF">PL2TA16_03936</name>
</gene>
<feature type="transmembrane region" description="Helical" evidence="1">
    <location>
        <begin position="94"/>
        <end position="112"/>
    </location>
</feature>
<accession>V4HSG7</accession>
<dbReference type="RefSeq" id="WP_023399767.1">
    <property type="nucleotide sequence ID" value="NZ_AUSV01000044.1"/>
</dbReference>
<dbReference type="AlphaFoldDB" id="V4HSG7"/>
<dbReference type="Proteomes" id="UP000017820">
    <property type="component" value="Unassembled WGS sequence"/>
</dbReference>
<organism evidence="2 3">
    <name type="scientific">Pseudoalteromonas luteoviolacea (strain 2ta16)</name>
    <dbReference type="NCBI Taxonomy" id="1353533"/>
    <lineage>
        <taxon>Bacteria</taxon>
        <taxon>Pseudomonadati</taxon>
        <taxon>Pseudomonadota</taxon>
        <taxon>Gammaproteobacteria</taxon>
        <taxon>Alteromonadales</taxon>
        <taxon>Pseudoalteromonadaceae</taxon>
        <taxon>Pseudoalteromonas</taxon>
    </lineage>
</organism>
<evidence type="ECO:0000256" key="1">
    <source>
        <dbReference type="SAM" id="Phobius"/>
    </source>
</evidence>
<dbReference type="PATRIC" id="fig|1353533.3.peg.2878"/>
<feature type="transmembrane region" description="Helical" evidence="1">
    <location>
        <begin position="63"/>
        <end position="82"/>
    </location>
</feature>
<evidence type="ECO:0000313" key="2">
    <source>
        <dbReference type="EMBL" id="ESP92738.1"/>
    </source>
</evidence>
<keyword evidence="1" id="KW-0472">Membrane</keyword>